<evidence type="ECO:0000256" key="3">
    <source>
        <dbReference type="SAM" id="MobiDB-lite"/>
    </source>
</evidence>
<feature type="signal peptide" evidence="2">
    <location>
        <begin position="1"/>
        <end position="33"/>
    </location>
</feature>
<dbReference type="InterPro" id="IPR003423">
    <property type="entry name" value="OMP_efflux"/>
</dbReference>
<dbReference type="Gene3D" id="1.20.1600.10">
    <property type="entry name" value="Outer membrane efflux proteins (OEP)"/>
    <property type="match status" value="1"/>
</dbReference>
<dbReference type="NCBIfam" id="TIGR01845">
    <property type="entry name" value="outer_NodT"/>
    <property type="match status" value="1"/>
</dbReference>
<name>A0A2W5DN15_9BURK</name>
<dbReference type="Pfam" id="PF02321">
    <property type="entry name" value="OEP"/>
    <property type="match status" value="2"/>
</dbReference>
<comment type="caution">
    <text evidence="4">The sequence shown here is derived from an EMBL/GenBank/DDBJ whole genome shotgun (WGS) entry which is preliminary data.</text>
</comment>
<evidence type="ECO:0000313" key="4">
    <source>
        <dbReference type="EMBL" id="PZP32108.1"/>
    </source>
</evidence>
<keyword evidence="2" id="KW-0449">Lipoprotein</keyword>
<keyword evidence="2" id="KW-1134">Transmembrane beta strand</keyword>
<dbReference type="PROSITE" id="PS51257">
    <property type="entry name" value="PROKAR_LIPOPROTEIN"/>
    <property type="match status" value="1"/>
</dbReference>
<dbReference type="PANTHER" id="PTHR30203">
    <property type="entry name" value="OUTER MEMBRANE CATION EFFLUX PROTEIN"/>
    <property type="match status" value="1"/>
</dbReference>
<dbReference type="GO" id="GO:0015562">
    <property type="term" value="F:efflux transmembrane transporter activity"/>
    <property type="evidence" value="ECO:0007669"/>
    <property type="project" value="InterPro"/>
</dbReference>
<gene>
    <name evidence="4" type="ORF">DI603_11695</name>
</gene>
<proteinExistence type="inferred from homology"/>
<keyword evidence="2" id="KW-0732">Signal</keyword>
<reference evidence="4 5" key="1">
    <citation type="submission" date="2017-08" db="EMBL/GenBank/DDBJ databases">
        <title>Infants hospitalized years apart are colonized by the same room-sourced microbial strains.</title>
        <authorList>
            <person name="Brooks B."/>
            <person name="Olm M.R."/>
            <person name="Firek B.A."/>
            <person name="Baker R."/>
            <person name="Thomas B.C."/>
            <person name="Morowitz M.J."/>
            <person name="Banfield J.F."/>
        </authorList>
    </citation>
    <scope>NUCLEOTIDE SEQUENCE [LARGE SCALE GENOMIC DNA]</scope>
    <source>
        <strain evidence="4">S2_012_000_R2_81</strain>
    </source>
</reference>
<dbReference type="Proteomes" id="UP000249633">
    <property type="component" value="Unassembled WGS sequence"/>
</dbReference>
<feature type="chain" id="PRO_5015798876" evidence="2">
    <location>
        <begin position="34"/>
        <end position="482"/>
    </location>
</feature>
<feature type="region of interest" description="Disordered" evidence="3">
    <location>
        <begin position="115"/>
        <end position="138"/>
    </location>
</feature>
<feature type="compositionally biased region" description="Low complexity" evidence="3">
    <location>
        <begin position="115"/>
        <end position="130"/>
    </location>
</feature>
<dbReference type="AlphaFoldDB" id="A0A2W5DN15"/>
<dbReference type="Gene3D" id="2.20.200.10">
    <property type="entry name" value="Outer membrane efflux proteins (OEP)"/>
    <property type="match status" value="1"/>
</dbReference>
<organism evidence="4 5">
    <name type="scientific">Roseateles depolymerans</name>
    <dbReference type="NCBI Taxonomy" id="76731"/>
    <lineage>
        <taxon>Bacteria</taxon>
        <taxon>Pseudomonadati</taxon>
        <taxon>Pseudomonadota</taxon>
        <taxon>Betaproteobacteria</taxon>
        <taxon>Burkholderiales</taxon>
        <taxon>Sphaerotilaceae</taxon>
        <taxon>Roseateles</taxon>
    </lineage>
</organism>
<dbReference type="InterPro" id="IPR010131">
    <property type="entry name" value="MdtP/NodT-like"/>
</dbReference>
<dbReference type="SUPFAM" id="SSF56954">
    <property type="entry name" value="Outer membrane efflux proteins (OEP)"/>
    <property type="match status" value="1"/>
</dbReference>
<dbReference type="EMBL" id="QFOD01000009">
    <property type="protein sequence ID" value="PZP32108.1"/>
    <property type="molecule type" value="Genomic_DNA"/>
</dbReference>
<evidence type="ECO:0000313" key="5">
    <source>
        <dbReference type="Proteomes" id="UP000249633"/>
    </source>
</evidence>
<comment type="subcellular location">
    <subcellularLocation>
        <location evidence="2">Cell membrane</location>
        <topology evidence="2">Lipid-anchor</topology>
    </subcellularLocation>
</comment>
<evidence type="ECO:0000256" key="1">
    <source>
        <dbReference type="ARBA" id="ARBA00007613"/>
    </source>
</evidence>
<evidence type="ECO:0000256" key="2">
    <source>
        <dbReference type="RuleBase" id="RU362097"/>
    </source>
</evidence>
<sequence>MKTTSHSRPLWRHKPLALSLLPLLLLGACAVSAPPMPAEPPPPTAFKGDTLWKRLAPTDVAVPEAWWTLFRDPVLDDLQQQLLVGNQNLAAELAQVQSARAVLRASSSAIWPSLSVSGGSTRSASPSSNGAERSSAATSDSLTANASWEIDLWGRLSNGIKVAGASYRASEADLAALRLSAQATLTQSYLALCAADAQLALLRRTVAADQRTLDLTQARFDSGVVAQADVLQARTQLRSVQAQLSETQVQRAQLEHSIAVQLGKLPSAFSLAPKAVLPELPPVPELVPSLLLAQRPDIAAARARQVSAYAQIGVADAAFFPSLNLSASAGYRANGWSDLVSAPNLLWSLGASLTAPIFDGGQRRLASDQARASAEAATANYRQAVLTAFQEVEDNLVALSQYGAELALQHDGLEAAQRNLELVLAQYQAGTVSYLNVSSAQTSALSAEANVLTLRNRQLAAANLLLKSLGGRWAAPDTVASR</sequence>
<keyword evidence="2" id="KW-0472">Membrane</keyword>
<keyword evidence="2" id="KW-0564">Palmitate</keyword>
<dbReference type="GO" id="GO:0005886">
    <property type="term" value="C:plasma membrane"/>
    <property type="evidence" value="ECO:0007669"/>
    <property type="project" value="UniProtKB-SubCell"/>
</dbReference>
<protein>
    <submittedName>
        <fullName evidence="4">RND transporter</fullName>
    </submittedName>
</protein>
<comment type="similarity">
    <text evidence="1 2">Belongs to the outer membrane factor (OMF) (TC 1.B.17) family.</text>
</comment>
<dbReference type="PANTHER" id="PTHR30203:SF33">
    <property type="entry name" value="BLR4455 PROTEIN"/>
    <property type="match status" value="1"/>
</dbReference>
<keyword evidence="2" id="KW-0812">Transmembrane</keyword>
<accession>A0A2W5DN15</accession>